<feature type="region of interest" description="Disordered" evidence="11">
    <location>
        <begin position="120"/>
        <end position="142"/>
    </location>
</feature>
<evidence type="ECO:0000256" key="2">
    <source>
        <dbReference type="ARBA" id="ARBA00004141"/>
    </source>
</evidence>
<evidence type="ECO:0000256" key="8">
    <source>
        <dbReference type="ARBA" id="ARBA00022989"/>
    </source>
</evidence>
<dbReference type="PANTHER" id="PTHR42837:SF2">
    <property type="entry name" value="MEMBRANE METALLOPROTEASE ARASP2, CHLOROPLASTIC-RELATED"/>
    <property type="match status" value="1"/>
</dbReference>
<sequence>MSDIPIDPSTGQPDHHAEVVEAKSWLRQNAASLLITAAVVGFVLWKLDPVDTLKVVFGLGFIIFIHELGHFLAAKWSDVHVKTFSIGFGPAVPFCSYRWGETTYMLGIIPLGGYVSMVGEGTGESTPDGDPDDDDNDPRSFKNKPVGSRMLIISAGVIMNFILGIGCFVAAYLHGVAEQPATAGVVESGSAAWRAGIRTGDDITRIGGREHPFFNDIRPIVTSTLKDEQLPVTITSRGATKELTTVPVRDEGALYPQLGIVPPLRLGLADSRKRGFTPVYPGTPAAQAKDAGGRGFEPGDKVVAATDPATGAVTAFKPDEHDPARGDYDDFYRRMVDQADKPVTVRVARKDGSTADLTVAPALRHDLGIRFQMGKVAAVRRGGPADGQVTAAPPGNPAAPADVIAAVGVTDPAGKRTWFASAAPPEAAKGDAVQPLDPVRLPAQLAAWAAAYPAAERSNQTVTVVVLREDGADHRAKRHALALKYDDSFRYDREVVNLLNSPLPLGGLGLAYWVDAVAADVTGPAAGKVQAGDVVTAVRVKGADGSEGKWRDVKPHQWAAIDAVFQAAPSHEIDLRLKRGDAEVETGFFAAVAEPGQGLPERGFLFEFEERLQKADSVTEAIRLGWFRTGRFVLTVYQSLYGMVFGQISAKTLSGPLTIATVSYRLAGEDFWQLLLFIGMISVNLAVVNFLPIPVLDGGHMLFLIYEKLTGRPVPEKLFAALMWGGLVMILLLFVFVIWNDIVRLFF</sequence>
<dbReference type="InterPro" id="IPR004387">
    <property type="entry name" value="Pept_M50_Zn"/>
</dbReference>
<feature type="transmembrane region" description="Helical" evidence="12">
    <location>
        <begin position="30"/>
        <end position="47"/>
    </location>
</feature>
<keyword evidence="9 14" id="KW-0482">Metalloprotease</keyword>
<dbReference type="GO" id="GO:0006508">
    <property type="term" value="P:proteolysis"/>
    <property type="evidence" value="ECO:0007669"/>
    <property type="project" value="UniProtKB-KW"/>
</dbReference>
<keyword evidence="10 12" id="KW-0472">Membrane</keyword>
<keyword evidence="7" id="KW-0862">Zinc</keyword>
<evidence type="ECO:0000256" key="4">
    <source>
        <dbReference type="ARBA" id="ARBA00022670"/>
    </source>
</evidence>
<proteinExistence type="inferred from homology"/>
<feature type="transmembrane region" description="Helical" evidence="12">
    <location>
        <begin position="150"/>
        <end position="173"/>
    </location>
</feature>
<feature type="compositionally biased region" description="Acidic residues" evidence="11">
    <location>
        <begin position="127"/>
        <end position="136"/>
    </location>
</feature>
<evidence type="ECO:0000259" key="13">
    <source>
        <dbReference type="Pfam" id="PF02163"/>
    </source>
</evidence>
<feature type="transmembrane region" description="Helical" evidence="12">
    <location>
        <begin position="671"/>
        <end position="697"/>
    </location>
</feature>
<accession>A0A517Y1L1</accession>
<dbReference type="EC" id="3.4.24.-" evidence="14"/>
<dbReference type="GO" id="GO:0016020">
    <property type="term" value="C:membrane"/>
    <property type="evidence" value="ECO:0007669"/>
    <property type="project" value="UniProtKB-SubCell"/>
</dbReference>
<evidence type="ECO:0000256" key="6">
    <source>
        <dbReference type="ARBA" id="ARBA00022801"/>
    </source>
</evidence>
<dbReference type="PANTHER" id="PTHR42837">
    <property type="entry name" value="REGULATOR OF SIGMA-E PROTEASE RSEP"/>
    <property type="match status" value="1"/>
</dbReference>
<dbReference type="SUPFAM" id="SSF50156">
    <property type="entry name" value="PDZ domain-like"/>
    <property type="match status" value="1"/>
</dbReference>
<dbReference type="InterPro" id="IPR036034">
    <property type="entry name" value="PDZ_sf"/>
</dbReference>
<keyword evidence="8 12" id="KW-1133">Transmembrane helix</keyword>
<dbReference type="EMBL" id="CP036273">
    <property type="protein sequence ID" value="QDU23661.1"/>
    <property type="molecule type" value="Genomic_DNA"/>
</dbReference>
<evidence type="ECO:0000256" key="7">
    <source>
        <dbReference type="ARBA" id="ARBA00022833"/>
    </source>
</evidence>
<comment type="similarity">
    <text evidence="3">Belongs to the peptidase M50B family.</text>
</comment>
<keyword evidence="15" id="KW-1185">Reference proteome</keyword>
<comment type="subcellular location">
    <subcellularLocation>
        <location evidence="2">Membrane</location>
        <topology evidence="2">Multi-pass membrane protein</topology>
    </subcellularLocation>
</comment>
<evidence type="ECO:0000256" key="9">
    <source>
        <dbReference type="ARBA" id="ARBA00023049"/>
    </source>
</evidence>
<name>A0A517Y1L1_9BACT</name>
<evidence type="ECO:0000256" key="5">
    <source>
        <dbReference type="ARBA" id="ARBA00022692"/>
    </source>
</evidence>
<dbReference type="GO" id="GO:0004222">
    <property type="term" value="F:metalloendopeptidase activity"/>
    <property type="evidence" value="ECO:0007669"/>
    <property type="project" value="InterPro"/>
</dbReference>
<dbReference type="AlphaFoldDB" id="A0A517Y1L1"/>
<dbReference type="InterPro" id="IPR008915">
    <property type="entry name" value="Peptidase_M50"/>
</dbReference>
<evidence type="ECO:0000256" key="12">
    <source>
        <dbReference type="SAM" id="Phobius"/>
    </source>
</evidence>
<dbReference type="Proteomes" id="UP000319576">
    <property type="component" value="Chromosome"/>
</dbReference>
<reference evidence="14 15" key="1">
    <citation type="submission" date="2019-02" db="EMBL/GenBank/DDBJ databases">
        <title>Deep-cultivation of Planctomycetes and their phenomic and genomic characterization uncovers novel biology.</title>
        <authorList>
            <person name="Wiegand S."/>
            <person name="Jogler M."/>
            <person name="Boedeker C."/>
            <person name="Pinto D."/>
            <person name="Vollmers J."/>
            <person name="Rivas-Marin E."/>
            <person name="Kohn T."/>
            <person name="Peeters S.H."/>
            <person name="Heuer A."/>
            <person name="Rast P."/>
            <person name="Oberbeckmann S."/>
            <person name="Bunk B."/>
            <person name="Jeske O."/>
            <person name="Meyerdierks A."/>
            <person name="Storesund J.E."/>
            <person name="Kallscheuer N."/>
            <person name="Luecker S."/>
            <person name="Lage O.M."/>
            <person name="Pohl T."/>
            <person name="Merkel B.J."/>
            <person name="Hornburger P."/>
            <person name="Mueller R.-W."/>
            <person name="Bruemmer F."/>
            <person name="Labrenz M."/>
            <person name="Spormann A.M."/>
            <person name="Op den Camp H."/>
            <person name="Overmann J."/>
            <person name="Amann R."/>
            <person name="Jetten M.S.M."/>
            <person name="Mascher T."/>
            <person name="Medema M.H."/>
            <person name="Devos D.P."/>
            <person name="Kaster A.-K."/>
            <person name="Ovreas L."/>
            <person name="Rohde M."/>
            <person name="Galperin M.Y."/>
            <person name="Jogler C."/>
        </authorList>
    </citation>
    <scope>NUCLEOTIDE SEQUENCE [LARGE SCALE GENOMIC DNA]</scope>
    <source>
        <strain evidence="14 15">ETA_A1</strain>
    </source>
</reference>
<feature type="transmembrane region" description="Helical" evidence="12">
    <location>
        <begin position="718"/>
        <end position="739"/>
    </location>
</feature>
<dbReference type="RefSeq" id="WP_145243890.1">
    <property type="nucleotide sequence ID" value="NZ_CP036273.1"/>
</dbReference>
<evidence type="ECO:0000313" key="14">
    <source>
        <dbReference type="EMBL" id="QDU23661.1"/>
    </source>
</evidence>
<dbReference type="Gene3D" id="2.30.42.10">
    <property type="match status" value="2"/>
</dbReference>
<evidence type="ECO:0000313" key="15">
    <source>
        <dbReference type="Proteomes" id="UP000319576"/>
    </source>
</evidence>
<dbReference type="Pfam" id="PF02163">
    <property type="entry name" value="Peptidase_M50"/>
    <property type="match status" value="1"/>
</dbReference>
<dbReference type="CDD" id="cd06163">
    <property type="entry name" value="S2P-M50_PDZ_RseP-like"/>
    <property type="match status" value="2"/>
</dbReference>
<dbReference type="KEGG" id="uli:ETAA1_56660"/>
<evidence type="ECO:0000256" key="3">
    <source>
        <dbReference type="ARBA" id="ARBA00007931"/>
    </source>
</evidence>
<evidence type="ECO:0000256" key="11">
    <source>
        <dbReference type="SAM" id="MobiDB-lite"/>
    </source>
</evidence>
<keyword evidence="5 12" id="KW-0812">Transmembrane</keyword>
<keyword evidence="6 14" id="KW-0378">Hydrolase</keyword>
<feature type="transmembrane region" description="Helical" evidence="12">
    <location>
        <begin position="53"/>
        <end position="73"/>
    </location>
</feature>
<evidence type="ECO:0000256" key="10">
    <source>
        <dbReference type="ARBA" id="ARBA00023136"/>
    </source>
</evidence>
<organism evidence="14 15">
    <name type="scientific">Urbifossiella limnaea</name>
    <dbReference type="NCBI Taxonomy" id="2528023"/>
    <lineage>
        <taxon>Bacteria</taxon>
        <taxon>Pseudomonadati</taxon>
        <taxon>Planctomycetota</taxon>
        <taxon>Planctomycetia</taxon>
        <taxon>Gemmatales</taxon>
        <taxon>Gemmataceae</taxon>
        <taxon>Urbifossiella</taxon>
    </lineage>
</organism>
<keyword evidence="4 14" id="KW-0645">Protease</keyword>
<gene>
    <name evidence="14" type="ORF">ETAA1_56660</name>
</gene>
<evidence type="ECO:0000256" key="1">
    <source>
        <dbReference type="ARBA" id="ARBA00001947"/>
    </source>
</evidence>
<dbReference type="OrthoDB" id="9782003at2"/>
<protein>
    <submittedName>
        <fullName evidence="14">Zinc metalloprotease</fullName>
        <ecNumber evidence="14">3.4.24.-</ecNumber>
    </submittedName>
</protein>
<comment type="cofactor">
    <cofactor evidence="1">
        <name>Zn(2+)</name>
        <dbReference type="ChEBI" id="CHEBI:29105"/>
    </cofactor>
</comment>
<feature type="domain" description="Peptidase M50" evidence="13">
    <location>
        <begin position="56"/>
        <end position="733"/>
    </location>
</feature>